<accession>A0A4P9ZEB0</accession>
<feature type="transmembrane region" description="Helical" evidence="7">
    <location>
        <begin position="405"/>
        <end position="426"/>
    </location>
</feature>
<evidence type="ECO:0000256" key="1">
    <source>
        <dbReference type="ARBA" id="ARBA00004141"/>
    </source>
</evidence>
<evidence type="ECO:0000256" key="8">
    <source>
        <dbReference type="SAM" id="SignalP"/>
    </source>
</evidence>
<feature type="transmembrane region" description="Helical" evidence="7">
    <location>
        <begin position="160"/>
        <end position="179"/>
    </location>
</feature>
<sequence length="692" mass="77772">MKLSLCPLWLAVRAIATRLLMATSLVTCMEKSQILPSYFNVSFDADDRSLRYNLDLTTEISGNVLAHVQIYAYGFVIIDRVFDMCNLGWKQFCPLYPGNLQIQSIEYLDKSVVDSIPGIAFLVPDIDAVVKVDVYDATTNERLSCLQSSFSNGRTVSQTGIRWTTAVIAGLGLAVSAFLSTFGNSNAASFIANNIMSLFLYFQSVVIVCMQSVDRVPPIVLAWSENLAWSMGLIEVPFMQKVFRWYIQSTGGSPTLYFKQTTQQILVQRSIAAVKTFTDYVANLPAVSCTKRDLSYHLNSNHNLIVLRGIKRVGFNAGIEPTSIVVTGFTFFVIFGFVLVALLEFVHFAIVFLVRTNTIKPTTMSHFRRSLPAILRGTVLKYVYIGFIQLVILSLWEFTARDSPAVIALAALTLLMSVVLGAYACWNTYVQASLSVERFNNPAAILYGDSNVLHRFGFIYTIFNAKTYWFGLVILGYLLVKGIFVGLCQSAGKISTVLLFVLDLAYTVSLFYFRPYMNKPTNILNYCLSIVITVNSFLFMFFSGLFGQPALVDSIMGWIFFILNAAFSLILLIMILVLVTLAFISKNPDSRFAPARDDRKSFQRMFSLKYNKSRNTMSAEARTRNELFALGAAAQLHQKGWEEDIYRQHDSSKNSDDGITPEMSLEKVALFLERSRSDDSLQYDELLYTDNR</sequence>
<dbReference type="EMBL" id="ML004446">
    <property type="protein sequence ID" value="RKP31118.1"/>
    <property type="molecule type" value="Genomic_DNA"/>
</dbReference>
<evidence type="ECO:0000256" key="2">
    <source>
        <dbReference type="ARBA" id="ARBA00010642"/>
    </source>
</evidence>
<gene>
    <name evidence="10" type="ORF">METBISCDRAFT_14676</name>
</gene>
<keyword evidence="3 7" id="KW-0812">Transmembrane</keyword>
<keyword evidence="11" id="KW-1185">Reference proteome</keyword>
<dbReference type="InterPro" id="IPR010308">
    <property type="entry name" value="TRP_C"/>
</dbReference>
<evidence type="ECO:0000256" key="3">
    <source>
        <dbReference type="ARBA" id="ARBA00022692"/>
    </source>
</evidence>
<evidence type="ECO:0000256" key="7">
    <source>
        <dbReference type="SAM" id="Phobius"/>
    </source>
</evidence>
<evidence type="ECO:0000313" key="11">
    <source>
        <dbReference type="Proteomes" id="UP000268321"/>
    </source>
</evidence>
<dbReference type="InterPro" id="IPR040241">
    <property type="entry name" value="TRP_Flc/Pkd2-like"/>
</dbReference>
<evidence type="ECO:0000256" key="6">
    <source>
        <dbReference type="ARBA" id="ARBA00023136"/>
    </source>
</evidence>
<reference evidence="11" key="1">
    <citation type="journal article" date="2018" name="Nat. Microbiol.">
        <title>Leveraging single-cell genomics to expand the fungal tree of life.</title>
        <authorList>
            <person name="Ahrendt S.R."/>
            <person name="Quandt C.A."/>
            <person name="Ciobanu D."/>
            <person name="Clum A."/>
            <person name="Salamov A."/>
            <person name="Andreopoulos B."/>
            <person name="Cheng J.F."/>
            <person name="Woyke T."/>
            <person name="Pelin A."/>
            <person name="Henrissat B."/>
            <person name="Reynolds N.K."/>
            <person name="Benny G.L."/>
            <person name="Smith M.E."/>
            <person name="James T.Y."/>
            <person name="Grigoriev I.V."/>
        </authorList>
    </citation>
    <scope>NUCLEOTIDE SEQUENCE [LARGE SCALE GENOMIC DNA]</scope>
    <source>
        <strain evidence="11">Baker2002</strain>
    </source>
</reference>
<evidence type="ECO:0000256" key="4">
    <source>
        <dbReference type="ARBA" id="ARBA00022729"/>
    </source>
</evidence>
<evidence type="ECO:0000259" key="9">
    <source>
        <dbReference type="SMART" id="SM01320"/>
    </source>
</evidence>
<feature type="transmembrane region" description="Helical" evidence="7">
    <location>
        <begin position="329"/>
        <end position="354"/>
    </location>
</feature>
<organism evidence="10 11">
    <name type="scientific">Metschnikowia bicuspidata</name>
    <dbReference type="NCBI Taxonomy" id="27322"/>
    <lineage>
        <taxon>Eukaryota</taxon>
        <taxon>Fungi</taxon>
        <taxon>Dikarya</taxon>
        <taxon>Ascomycota</taxon>
        <taxon>Saccharomycotina</taxon>
        <taxon>Pichiomycetes</taxon>
        <taxon>Metschnikowiaceae</taxon>
        <taxon>Metschnikowia</taxon>
    </lineage>
</organism>
<dbReference type="GO" id="GO:0055085">
    <property type="term" value="P:transmembrane transport"/>
    <property type="evidence" value="ECO:0007669"/>
    <property type="project" value="TreeGrafter"/>
</dbReference>
<evidence type="ECO:0000313" key="10">
    <source>
        <dbReference type="EMBL" id="RKP31118.1"/>
    </source>
</evidence>
<dbReference type="Pfam" id="PF06011">
    <property type="entry name" value="TRP"/>
    <property type="match status" value="1"/>
</dbReference>
<feature type="transmembrane region" description="Helical" evidence="7">
    <location>
        <begin position="558"/>
        <end position="584"/>
    </location>
</feature>
<feature type="transmembrane region" description="Helical" evidence="7">
    <location>
        <begin position="493"/>
        <end position="513"/>
    </location>
</feature>
<dbReference type="GO" id="GO:0009272">
    <property type="term" value="P:fungal-type cell wall biogenesis"/>
    <property type="evidence" value="ECO:0007669"/>
    <property type="project" value="TreeGrafter"/>
</dbReference>
<dbReference type="GO" id="GO:0016020">
    <property type="term" value="C:membrane"/>
    <property type="evidence" value="ECO:0007669"/>
    <property type="project" value="UniProtKB-SubCell"/>
</dbReference>
<feature type="transmembrane region" description="Helical" evidence="7">
    <location>
        <begin position="374"/>
        <end position="393"/>
    </location>
</feature>
<keyword evidence="5 7" id="KW-1133">Transmembrane helix</keyword>
<comment type="similarity">
    <text evidence="2">Belongs to the transient receptor potential (TRP) ion channel family.</text>
</comment>
<dbReference type="Pfam" id="PF14558">
    <property type="entry name" value="TRP_N"/>
    <property type="match status" value="1"/>
</dbReference>
<dbReference type="Proteomes" id="UP000268321">
    <property type="component" value="Unassembled WGS sequence"/>
</dbReference>
<dbReference type="InterPro" id="IPR032800">
    <property type="entry name" value="TRP_N"/>
</dbReference>
<dbReference type="PANTHER" id="PTHR31145">
    <property type="entry name" value="INTEGRAL MEMBRANE PROTEIN (AFU_ORTHOLOGUE AFUA_7G01610)"/>
    <property type="match status" value="1"/>
</dbReference>
<dbReference type="SMART" id="SM01320">
    <property type="entry name" value="TRP_N"/>
    <property type="match status" value="1"/>
</dbReference>
<feature type="domain" description="ML-like" evidence="9">
    <location>
        <begin position="18"/>
        <end position="157"/>
    </location>
</feature>
<evidence type="ECO:0000256" key="5">
    <source>
        <dbReference type="ARBA" id="ARBA00022989"/>
    </source>
</evidence>
<keyword evidence="6 7" id="KW-0472">Membrane</keyword>
<comment type="subcellular location">
    <subcellularLocation>
        <location evidence="1">Membrane</location>
        <topology evidence="1">Multi-pass membrane protein</topology>
    </subcellularLocation>
</comment>
<feature type="chain" id="PRO_5020584370" evidence="8">
    <location>
        <begin position="17"/>
        <end position="692"/>
    </location>
</feature>
<feature type="transmembrane region" description="Helical" evidence="7">
    <location>
        <begin position="525"/>
        <end position="546"/>
    </location>
</feature>
<dbReference type="PANTHER" id="PTHR31145:SF4">
    <property type="entry name" value="FLAVIN CARRIER PROTEIN 1-RELATED"/>
    <property type="match status" value="1"/>
</dbReference>
<feature type="transmembrane region" description="Helical" evidence="7">
    <location>
        <begin position="191"/>
        <end position="213"/>
    </location>
</feature>
<name>A0A4P9ZEB0_9ASCO</name>
<dbReference type="OrthoDB" id="5212126at2759"/>
<dbReference type="AlphaFoldDB" id="A0A4P9ZEB0"/>
<feature type="transmembrane region" description="Helical" evidence="7">
    <location>
        <begin position="468"/>
        <end position="487"/>
    </location>
</feature>
<proteinExistence type="inferred from homology"/>
<protein>
    <submittedName>
        <fullName evidence="10">TRP-domain-containing protein</fullName>
    </submittedName>
</protein>
<keyword evidence="4 8" id="KW-0732">Signal</keyword>
<feature type="signal peptide" evidence="8">
    <location>
        <begin position="1"/>
        <end position="16"/>
    </location>
</feature>